<evidence type="ECO:0000313" key="2">
    <source>
        <dbReference type="EMBL" id="OAK66983.1"/>
    </source>
</evidence>
<reference evidence="2 3" key="1">
    <citation type="submission" date="2016-03" db="EMBL/GenBank/DDBJ databases">
        <title>Genome sequence of Variovorax paradoxus KB5.</title>
        <authorList>
            <person name="Jeong H."/>
            <person name="Hong C.E."/>
            <person name="Jo S.H."/>
            <person name="Park J.M."/>
        </authorList>
    </citation>
    <scope>NUCLEOTIDE SEQUENCE [LARGE SCALE GENOMIC DNA]</scope>
    <source>
        <strain evidence="2 3">KB5</strain>
    </source>
</reference>
<sequence length="122" mass="13560">MTTLEIANQLVALCRQGKFEDAKSLYADDAVSVEAGAPPGQQREAVGLAAIEAKGKWWSDNHEVHSFKVTGPWPHDDRFIVGFEFDVTMKATGQRFKMEEAGLYTVRDGAIVREEFFYSMGG</sequence>
<proteinExistence type="predicted"/>
<comment type="caution">
    <text evidence="2">The sequence shown here is derived from an EMBL/GenBank/DDBJ whole genome shotgun (WGS) entry which is preliminary data.</text>
</comment>
<dbReference type="RefSeq" id="WP_081265827.1">
    <property type="nucleotide sequence ID" value="NZ_LVHG01000002.1"/>
</dbReference>
<dbReference type="InterPro" id="IPR046860">
    <property type="entry name" value="SnoaL_5"/>
</dbReference>
<keyword evidence="2" id="KW-0413">Isomerase</keyword>
<dbReference type="SUPFAM" id="SSF54427">
    <property type="entry name" value="NTF2-like"/>
    <property type="match status" value="1"/>
</dbReference>
<dbReference type="Gene3D" id="3.10.450.50">
    <property type="match status" value="1"/>
</dbReference>
<organism evidence="2 3">
    <name type="scientific">Variovorax paradoxus</name>
    <dbReference type="NCBI Taxonomy" id="34073"/>
    <lineage>
        <taxon>Bacteria</taxon>
        <taxon>Pseudomonadati</taxon>
        <taxon>Pseudomonadota</taxon>
        <taxon>Betaproteobacteria</taxon>
        <taxon>Burkholderiales</taxon>
        <taxon>Comamonadaceae</taxon>
        <taxon>Variovorax</taxon>
    </lineage>
</organism>
<dbReference type="InterPro" id="IPR032710">
    <property type="entry name" value="NTF2-like_dom_sf"/>
</dbReference>
<name>A0AA91DTF0_VARPD</name>
<dbReference type="Proteomes" id="UP000077852">
    <property type="component" value="Unassembled WGS sequence"/>
</dbReference>
<dbReference type="EMBL" id="LVHG01000002">
    <property type="protein sequence ID" value="OAK66983.1"/>
    <property type="molecule type" value="Genomic_DNA"/>
</dbReference>
<accession>A0AA91DTF0</accession>
<evidence type="ECO:0000313" key="3">
    <source>
        <dbReference type="Proteomes" id="UP000077852"/>
    </source>
</evidence>
<dbReference type="Pfam" id="PF20409">
    <property type="entry name" value="SnoaL_5"/>
    <property type="match status" value="1"/>
</dbReference>
<dbReference type="AlphaFoldDB" id="A0AA91DTF0"/>
<feature type="domain" description="SnoaL-like" evidence="1">
    <location>
        <begin position="1"/>
        <end position="118"/>
    </location>
</feature>
<gene>
    <name evidence="2" type="ORF">A3K87_05450</name>
</gene>
<dbReference type="GO" id="GO:0016853">
    <property type="term" value="F:isomerase activity"/>
    <property type="evidence" value="ECO:0007669"/>
    <property type="project" value="UniProtKB-KW"/>
</dbReference>
<evidence type="ECO:0000259" key="1">
    <source>
        <dbReference type="Pfam" id="PF20409"/>
    </source>
</evidence>
<protein>
    <submittedName>
        <fullName evidence="2">Ketosteroid isomerase</fullName>
    </submittedName>
</protein>